<dbReference type="Proteomes" id="UP000008237">
    <property type="component" value="Unassembled WGS sequence"/>
</dbReference>
<dbReference type="InterPro" id="IPR001199">
    <property type="entry name" value="Cyt_B5-like_heme/steroid-bd"/>
</dbReference>
<dbReference type="SMART" id="SM01117">
    <property type="entry name" value="Cyt-b5"/>
    <property type="match status" value="1"/>
</dbReference>
<dbReference type="PANTHER" id="PTHR16740:SF1">
    <property type="entry name" value="CYTOCHROME B5-RELATED PROTEIN-RELATED"/>
    <property type="match status" value="1"/>
</dbReference>
<keyword evidence="4" id="KW-1133">Transmembrane helix</keyword>
<feature type="transmembrane region" description="Helical" evidence="4">
    <location>
        <begin position="259"/>
        <end position="280"/>
    </location>
</feature>
<keyword evidence="2 4" id="KW-0479">Metal-binding</keyword>
<dbReference type="InterPro" id="IPR018506">
    <property type="entry name" value="Cyt_B5_heme-BS"/>
</dbReference>
<dbReference type="GO" id="GO:0006629">
    <property type="term" value="P:lipid metabolic process"/>
    <property type="evidence" value="ECO:0007669"/>
    <property type="project" value="InterPro"/>
</dbReference>
<dbReference type="PANTHER" id="PTHR16740">
    <property type="entry name" value="CYTOCHROME B5-RELATED PROTEIN-RELATED"/>
    <property type="match status" value="1"/>
</dbReference>
<evidence type="ECO:0000256" key="3">
    <source>
        <dbReference type="ARBA" id="ARBA00023004"/>
    </source>
</evidence>
<feature type="domain" description="Cytochrome b5 heme-binding" evidence="5">
    <location>
        <begin position="35"/>
        <end position="118"/>
    </location>
</feature>
<dbReference type="AlphaFoldDB" id="E2B795"/>
<evidence type="ECO:0000313" key="6">
    <source>
        <dbReference type="EMBL" id="EFN88456.1"/>
    </source>
</evidence>
<dbReference type="InterPro" id="IPR005804">
    <property type="entry name" value="FA_desaturase_dom"/>
</dbReference>
<dbReference type="GO" id="GO:0046872">
    <property type="term" value="F:metal ion binding"/>
    <property type="evidence" value="ECO:0007669"/>
    <property type="project" value="UniProtKB-UniRule"/>
</dbReference>
<dbReference type="InterPro" id="IPR053100">
    <property type="entry name" value="Cytochrome_b5-related"/>
</dbReference>
<evidence type="ECO:0000256" key="1">
    <source>
        <dbReference type="ARBA" id="ARBA00022617"/>
    </source>
</evidence>
<dbReference type="InParanoid" id="E2B795"/>
<comment type="caution">
    <text evidence="4">Lacks conserved residue(s) required for the propagation of feature annotation.</text>
</comment>
<dbReference type="KEGG" id="hst:105191849"/>
<name>E2B795_HARSA</name>
<reference evidence="6 7" key="1">
    <citation type="journal article" date="2010" name="Science">
        <title>Genomic comparison of the ants Camponotus floridanus and Harpegnathos saltator.</title>
        <authorList>
            <person name="Bonasio R."/>
            <person name="Zhang G."/>
            <person name="Ye C."/>
            <person name="Mutti N.S."/>
            <person name="Fang X."/>
            <person name="Qin N."/>
            <person name="Donahue G."/>
            <person name="Yang P."/>
            <person name="Li Q."/>
            <person name="Li C."/>
            <person name="Zhang P."/>
            <person name="Huang Z."/>
            <person name="Berger S.L."/>
            <person name="Reinberg D."/>
            <person name="Wang J."/>
            <person name="Liebig J."/>
        </authorList>
    </citation>
    <scope>NUCLEOTIDE SEQUENCE [LARGE SCALE GENOMIC DNA]</scope>
    <source>
        <strain evidence="6 7">R22 G/1</strain>
    </source>
</reference>
<dbReference type="OMA" id="LMNFAAW"/>
<keyword evidence="7" id="KW-1185">Reference proteome</keyword>
<evidence type="ECO:0000256" key="4">
    <source>
        <dbReference type="RuleBase" id="RU362121"/>
    </source>
</evidence>
<comment type="similarity">
    <text evidence="4">Belongs to the cytochrome b5 family.</text>
</comment>
<gene>
    <name evidence="6" type="ORF">EAI_01384</name>
</gene>
<feature type="transmembrane region" description="Helical" evidence="4">
    <location>
        <begin position="182"/>
        <end position="201"/>
    </location>
</feature>
<dbReference type="SUPFAM" id="SSF55856">
    <property type="entry name" value="Cytochrome b5-like heme/steroid binding domain"/>
    <property type="match status" value="1"/>
</dbReference>
<dbReference type="STRING" id="610380.E2B795"/>
<protein>
    <submittedName>
        <fullName evidence="6">Cytochrome b5-related protein</fullName>
    </submittedName>
</protein>
<dbReference type="OrthoDB" id="260519at2759"/>
<evidence type="ECO:0000313" key="7">
    <source>
        <dbReference type="Proteomes" id="UP000008237"/>
    </source>
</evidence>
<dbReference type="Pfam" id="PF00173">
    <property type="entry name" value="Cyt-b5"/>
    <property type="match status" value="1"/>
</dbReference>
<dbReference type="PRINTS" id="PR00363">
    <property type="entry name" value="CYTOCHROMEB5"/>
</dbReference>
<dbReference type="InterPro" id="IPR036400">
    <property type="entry name" value="Cyt_B5-like_heme/steroid_sf"/>
</dbReference>
<dbReference type="GO" id="GO:0020037">
    <property type="term" value="F:heme binding"/>
    <property type="evidence" value="ECO:0007669"/>
    <property type="project" value="UniProtKB-UniRule"/>
</dbReference>
<dbReference type="PROSITE" id="PS50255">
    <property type="entry name" value="CYTOCHROME_B5_2"/>
    <property type="match status" value="1"/>
</dbReference>
<proteinExistence type="inferred from homology"/>
<keyword evidence="4" id="KW-0812">Transmembrane</keyword>
<feature type="transmembrane region" description="Helical" evidence="4">
    <location>
        <begin position="300"/>
        <end position="323"/>
    </location>
</feature>
<keyword evidence="3 4" id="KW-0408">Iron</keyword>
<keyword evidence="4" id="KW-0472">Membrane</keyword>
<evidence type="ECO:0000259" key="5">
    <source>
        <dbReference type="PROSITE" id="PS50255"/>
    </source>
</evidence>
<dbReference type="Pfam" id="PF00487">
    <property type="entry name" value="FA_desaturase"/>
    <property type="match status" value="1"/>
</dbReference>
<dbReference type="PROSITE" id="PS00191">
    <property type="entry name" value="CYTOCHROME_B5_1"/>
    <property type="match status" value="1"/>
</dbReference>
<dbReference type="FunCoup" id="E2B795">
    <property type="interactions" value="522"/>
</dbReference>
<sequence>MDNPLKSVIDTVSREIKNIFVMTEDSTVPGLAYLEVRKDKKKTAFGFLEARKKVDGAEGLWRIRNSLYDLQTFIKSHPGGAEWLQLTKGTDITELFEVHHITDKAERLLPKFHVREATAPRSVPWTFHPDGFYRTFKRRAIEALKNVDFHRSSLMSDLITDSLAAMTFALALTGALVQSYALISFAGIFLTWTAFAGHNYFHMRDNFRMYYFDLSIMSSKEWRITHAMSHHIYPNTLWDYEIYVTEPFLNWLPQKDKSYIVGIFRSIISPIVWMLMFLFQGVKRYYSVFMEYRVFEYRDFVPFILPLAMSLFAPTILIAWKLWLTMILVSSFLGALIGFNAAHHHPDIFHDGDIYRDNMDWGLLELDSVRDRKVIDDSTFLSLTHFGSHTLHHLLPTVDHHYLSLCMPAFVQTCKEFKVKNDKFTQWELIKGQFQQLLRDTPKKNHR</sequence>
<dbReference type="EMBL" id="GL446149">
    <property type="protein sequence ID" value="EFN88456.1"/>
    <property type="molecule type" value="Genomic_DNA"/>
</dbReference>
<dbReference type="Gene3D" id="3.10.120.10">
    <property type="entry name" value="Cytochrome b5-like heme/steroid binding domain"/>
    <property type="match status" value="1"/>
</dbReference>
<evidence type="ECO:0000256" key="2">
    <source>
        <dbReference type="ARBA" id="ARBA00022723"/>
    </source>
</evidence>
<accession>E2B795</accession>
<organism evidence="7">
    <name type="scientific">Harpegnathos saltator</name>
    <name type="common">Jerdon's jumping ant</name>
    <dbReference type="NCBI Taxonomy" id="610380"/>
    <lineage>
        <taxon>Eukaryota</taxon>
        <taxon>Metazoa</taxon>
        <taxon>Ecdysozoa</taxon>
        <taxon>Arthropoda</taxon>
        <taxon>Hexapoda</taxon>
        <taxon>Insecta</taxon>
        <taxon>Pterygota</taxon>
        <taxon>Neoptera</taxon>
        <taxon>Endopterygota</taxon>
        <taxon>Hymenoptera</taxon>
        <taxon>Apocrita</taxon>
        <taxon>Aculeata</taxon>
        <taxon>Formicoidea</taxon>
        <taxon>Formicidae</taxon>
        <taxon>Ponerinae</taxon>
        <taxon>Ponerini</taxon>
        <taxon>Harpegnathos</taxon>
    </lineage>
</organism>
<dbReference type="PhylomeDB" id="E2B795"/>
<keyword evidence="1 4" id="KW-0349">Heme</keyword>